<dbReference type="InterPro" id="IPR054091">
    <property type="entry name" value="Cep192-like_D5"/>
</dbReference>
<feature type="compositionally biased region" description="Polar residues" evidence="1">
    <location>
        <begin position="655"/>
        <end position="664"/>
    </location>
</feature>
<feature type="compositionally biased region" description="Basic and acidic residues" evidence="1">
    <location>
        <begin position="900"/>
        <end position="910"/>
    </location>
</feature>
<dbReference type="Pfam" id="PF22064">
    <property type="entry name" value="Cep192_D2"/>
    <property type="match status" value="1"/>
</dbReference>
<feature type="region of interest" description="Disordered" evidence="1">
    <location>
        <begin position="823"/>
        <end position="881"/>
    </location>
</feature>
<dbReference type="InterPro" id="IPR013783">
    <property type="entry name" value="Ig-like_fold"/>
</dbReference>
<dbReference type="InterPro" id="IPR054090">
    <property type="entry name" value="Cep192_Spd-2-like_dom"/>
</dbReference>
<feature type="compositionally biased region" description="Pro residues" evidence="1">
    <location>
        <begin position="178"/>
        <end position="193"/>
    </location>
</feature>
<dbReference type="InterPro" id="IPR039103">
    <property type="entry name" value="Spd-2/CEP192"/>
</dbReference>
<dbReference type="Proteomes" id="UP001652741">
    <property type="component" value="Unplaced"/>
</dbReference>
<dbReference type="Pfam" id="PF22073">
    <property type="entry name" value="Cep192_D4"/>
    <property type="match status" value="1"/>
</dbReference>
<feature type="compositionally biased region" description="Polar residues" evidence="1">
    <location>
        <begin position="553"/>
        <end position="564"/>
    </location>
</feature>
<sequence>MALSRMIAVPRQNGAVPRQNVAVPNDRCASSECPGNAIEKIIEDQKVFEKENRFMQEEVMTSDSTSPGLLSDTSWRLPASSHILMRASQVSQDLDRGNQSYLRLSLGTFFQQRSEALGCLGDDREDDTVKRPSFGYVITSPEKREPFPLIQPSDFLSQDSSVRSDTDHDRTMNTARPFPQPPLSLRPCSPQPDPSLSLPLPEALLSPSQTLPSASPGSLDPSPSSGTDQSNLVLSISTIASAIADASISSEPSQLAAMIMELSKRSRIQRQRQKGLPRPAPASVLEEQTPSPNRVELDQPSPNRVQLDQRGDLLEALQRSQCAGDLLEALQRSQCAGDLLEALQRSQCAGDLLEALQRSQCAGDLLEALQRSQCAGDLLEALQRSQCAGDLLEALQRSQCAGDLLEAFDIEKYLKQTEVSTSSDSDQSGTSHYTFDFLSWADSLNSSHRKSQAASLVVTVENESSGYQHQATEYQAIAKGDISSSSGVEAKAGLTQGYPAATTRPVSAGLHPGSDQSGPGPANKTDVRRSSIPRPRFSSIPTASGNPGRRSVGSGQFSSTTSTAKPAADRKSAGNNNSEPQPAGVLSRSSTESGGAELGVVRPTPNNTPAQKIEDRSAAPAPGPKTSPGLRKGQSGPLSLRDITSPSQRARRTTVKTGSSTAQQEKPGGLEESGGEAPLGAATRHVGFTSSCHSPQPAAAHRVDGASPGTPLHHAGGPEQSQCTFRPSTSPLTHSSPSQTSFPNQEGPVCPPSSSVGDRRPPSDLSPPQSQSEWSCSSPSLSRLTYISLNDGTALDSTGIPTPDRHKSNGTMSLSTTIIRASPTPAVEGADTQNPSGQDLPPNRSTDVLCPPRQSKSPESPRRSNGPRSGSVDLRSGSGLGCTRSQSECNYHCGNNRDYNQQKRHSEPNSHHLAKVDSGYSSNLNIQQPSGMGGQGNQQWSGVSAQGSEVYPGARTGFSLPSSEDLCYMPISSFKPQGSMVDLHPGVPSLLTGRSLFSSQLAQQNLGSDGALHPGLSLPAPYHHMAAAGNGLYGHALSSRLGPNVDPSVRHLHSSGGLGVSGPGGPGGPGGLYHCSNPHLKPLDPGLMEENPYSQRCVASWSNGSLPELAAQVVIPEELRFPHACCVGISSQTSLGIFNPSERWQQVSITVTSLAIDGEKFDSFPYQWLIVKNKTIIGPKSTEEQKVLFIPPQAGVYQAVLSVSSWPASAEAQAASRAEVFAKRVVLVAMAENPALEVDVGKCGGLDFGDLAGGCAKALPLKLLNRTHATVPVRLVISANATAWRCFTFSKSPVAMTAEGLLQAGTLTSLAAPSVMNHVMHASYGENPESFMVWVHFHAPQKYQSCSGALGPADEYSARVDIEVDCPGPSHVIRSVPLRARSGTARVHAPKDLQTVNLSAAIGQSSEQTLPLKNAGNIDVQLKLKNSGGDDCFSVSPEELCLRAGEEQGIVVSFTSQGGRKDRESVLTILVLPSGPQYEVVLKGQVVPEERGNPAAVPGPASALGLLPPSEVPPILSNKQLVAWGGVTLGRAVQQKLVLRNNSPNTTHHLRLLIRGQDHSCFQLQSSFGQEERLTRHRELSIRPREDVVVHLLFAPTRVACALSKLEIKQSGVRPSQPGIKFTIPLSGYGGTSNIVLEDHRKRSDGYVAMLMGVAAGHVSKLCVCVRNTGSRAAFIKAVSYSDLHTRSVMDSSGISLSPSQFVLKERTQEVITVLMKVTQREQTRCLSANAVLATVCLFCGDEVSRQQFRRLLLSNPEAGRKILSQNSLLKGLNFNERFLGEEQVLEAYDLPQSPNQAQLFYGNLSKVVLSVLGSTETLDSGRSGLHVQPSLAVTRRGSEADRY</sequence>
<dbReference type="Pfam" id="PF22067">
    <property type="entry name" value="Cep192_D3"/>
    <property type="match status" value="1"/>
</dbReference>
<dbReference type="GeneID" id="123724037"/>
<proteinExistence type="predicted"/>
<accession>A0ABM3EEL5</accession>
<evidence type="ECO:0000256" key="1">
    <source>
        <dbReference type="SAM" id="MobiDB-lite"/>
    </source>
</evidence>
<protein>
    <submittedName>
        <fullName evidence="8">Centrosomal protein of 192 kDa</fullName>
    </submittedName>
</protein>
<feature type="region of interest" description="Disordered" evidence="1">
    <location>
        <begin position="900"/>
        <end position="943"/>
    </location>
</feature>
<name>A0ABM3EEL5_SALSA</name>
<feature type="compositionally biased region" description="Low complexity" evidence="1">
    <location>
        <begin position="727"/>
        <end position="741"/>
    </location>
</feature>
<evidence type="ECO:0000259" key="4">
    <source>
        <dbReference type="Pfam" id="PF22067"/>
    </source>
</evidence>
<evidence type="ECO:0000259" key="6">
    <source>
        <dbReference type="Pfam" id="PF22074"/>
    </source>
</evidence>
<keyword evidence="7" id="KW-1185">Reference proteome</keyword>
<feature type="compositionally biased region" description="Basic residues" evidence="1">
    <location>
        <begin position="266"/>
        <end position="275"/>
    </location>
</feature>
<evidence type="ECO:0000259" key="5">
    <source>
        <dbReference type="Pfam" id="PF22073"/>
    </source>
</evidence>
<feature type="region of interest" description="Disordered" evidence="1">
    <location>
        <begin position="794"/>
        <end position="813"/>
    </location>
</feature>
<evidence type="ECO:0000259" key="2">
    <source>
        <dbReference type="Pfam" id="PF22060"/>
    </source>
</evidence>
<dbReference type="Pfam" id="PF22060">
    <property type="entry name" value="Cep192_D1"/>
    <property type="match status" value="1"/>
</dbReference>
<dbReference type="PANTHER" id="PTHR16029:SF11">
    <property type="entry name" value="CENTROSOMAL PROTEIN OF 192 KDA"/>
    <property type="match status" value="1"/>
</dbReference>
<evidence type="ECO:0000313" key="8">
    <source>
        <dbReference type="RefSeq" id="XP_045569513.1"/>
    </source>
</evidence>
<evidence type="ECO:0000313" key="7">
    <source>
        <dbReference type="Proteomes" id="UP001652741"/>
    </source>
</evidence>
<feature type="region of interest" description="Disordered" evidence="1">
    <location>
        <begin position="142"/>
        <end position="230"/>
    </location>
</feature>
<feature type="compositionally biased region" description="Polar residues" evidence="1">
    <location>
        <begin position="919"/>
        <end position="930"/>
    </location>
</feature>
<feature type="compositionally biased region" description="Basic and acidic residues" evidence="1">
    <location>
        <begin position="162"/>
        <end position="171"/>
    </location>
</feature>
<feature type="compositionally biased region" description="Low complexity" evidence="1">
    <location>
        <begin position="194"/>
        <end position="226"/>
    </location>
</feature>
<feature type="domain" description="Cep192-like" evidence="6">
    <location>
        <begin position="1637"/>
        <end position="1814"/>
    </location>
</feature>
<feature type="domain" description="Cep192-like" evidence="4">
    <location>
        <begin position="1388"/>
        <end position="1486"/>
    </location>
</feature>
<feature type="domain" description="Cep192-like" evidence="2">
    <location>
        <begin position="1111"/>
        <end position="1231"/>
    </location>
</feature>
<gene>
    <name evidence="8" type="primary">LOC123724037</name>
</gene>
<dbReference type="Gene3D" id="2.60.40.10">
    <property type="entry name" value="Immunoglobulins"/>
    <property type="match status" value="1"/>
</dbReference>
<feature type="compositionally biased region" description="Gly residues" evidence="1">
    <location>
        <begin position="1056"/>
        <end position="1071"/>
    </location>
</feature>
<evidence type="ECO:0000259" key="3">
    <source>
        <dbReference type="Pfam" id="PF22064"/>
    </source>
</evidence>
<dbReference type="Pfam" id="PF22074">
    <property type="entry name" value="Cep192_D5"/>
    <property type="match status" value="1"/>
</dbReference>
<feature type="compositionally biased region" description="Low complexity" evidence="1">
    <location>
        <begin position="766"/>
        <end position="780"/>
    </location>
</feature>
<feature type="region of interest" description="Disordered" evidence="1">
    <location>
        <begin position="1052"/>
        <end position="1073"/>
    </location>
</feature>
<dbReference type="InterPro" id="IPR054089">
    <property type="entry name" value="Cep192-like_D3"/>
</dbReference>
<feature type="domain" description="Cep192-like" evidence="3">
    <location>
        <begin position="1233"/>
        <end position="1385"/>
    </location>
</feature>
<dbReference type="RefSeq" id="XP_045569513.1">
    <property type="nucleotide sequence ID" value="XM_045713557.1"/>
</dbReference>
<dbReference type="InterPro" id="IPR054085">
    <property type="entry name" value="Cep192-like_D1"/>
</dbReference>
<dbReference type="InterPro" id="IPR054086">
    <property type="entry name" value="Cep192-like_D2"/>
</dbReference>
<organism evidence="7 8">
    <name type="scientific">Salmo salar</name>
    <name type="common">Atlantic salmon</name>
    <dbReference type="NCBI Taxonomy" id="8030"/>
    <lineage>
        <taxon>Eukaryota</taxon>
        <taxon>Metazoa</taxon>
        <taxon>Chordata</taxon>
        <taxon>Craniata</taxon>
        <taxon>Vertebrata</taxon>
        <taxon>Euteleostomi</taxon>
        <taxon>Actinopterygii</taxon>
        <taxon>Neopterygii</taxon>
        <taxon>Teleostei</taxon>
        <taxon>Protacanthopterygii</taxon>
        <taxon>Salmoniformes</taxon>
        <taxon>Salmonidae</taxon>
        <taxon>Salmoninae</taxon>
        <taxon>Salmo</taxon>
    </lineage>
</organism>
<feature type="region of interest" description="Disordered" evidence="1">
    <location>
        <begin position="266"/>
        <end position="303"/>
    </location>
</feature>
<reference evidence="8" key="1">
    <citation type="submission" date="2025-08" db="UniProtKB">
        <authorList>
            <consortium name="RefSeq"/>
        </authorList>
    </citation>
    <scope>IDENTIFICATION</scope>
</reference>
<feature type="region of interest" description="Disordered" evidence="1">
    <location>
        <begin position="500"/>
        <end position="780"/>
    </location>
</feature>
<feature type="compositionally biased region" description="Low complexity" evidence="1">
    <location>
        <begin position="530"/>
        <end position="541"/>
    </location>
</feature>
<feature type="domain" description="Cep192/Spd-2-like" evidence="5">
    <location>
        <begin position="1513"/>
        <end position="1631"/>
    </location>
</feature>
<dbReference type="PANTHER" id="PTHR16029">
    <property type="entry name" value="CENTROSOMAL PROTEIN OF 192 KDA"/>
    <property type="match status" value="1"/>
</dbReference>